<sequence length="260" mass="30581">MKETGLSLAEVIGRKSPPKYVIKAGEEKWKYKYGEPLVRPDLVRSLTTQMFKLHRWYIEACKEGTQFINVKIKDEHYFRAEDLINIDVEELLEMLRHKREGVYDVGFIDPYVVHSTNVVDQPKETERNILRFLRKQAHETKIFLPYVFTVWVRFTSKKPGEWKVSLSVNANKQREETNLCAFYVAESIMSHGQRTYSALSDLEYRRDRVAEEDKHKAIQEVLAGFLNDEVLDPKGEHYYDGRLEHASVDYNIDLDDPNFD</sequence>
<proteinExistence type="predicted"/>
<evidence type="ECO:0008006" key="3">
    <source>
        <dbReference type="Google" id="ProtNLM"/>
    </source>
</evidence>
<dbReference type="AlphaFoldDB" id="A0A0D9WXZ9"/>
<organism evidence="1 2">
    <name type="scientific">Leersia perrieri</name>
    <dbReference type="NCBI Taxonomy" id="77586"/>
    <lineage>
        <taxon>Eukaryota</taxon>
        <taxon>Viridiplantae</taxon>
        <taxon>Streptophyta</taxon>
        <taxon>Embryophyta</taxon>
        <taxon>Tracheophyta</taxon>
        <taxon>Spermatophyta</taxon>
        <taxon>Magnoliopsida</taxon>
        <taxon>Liliopsida</taxon>
        <taxon>Poales</taxon>
        <taxon>Poaceae</taxon>
        <taxon>BOP clade</taxon>
        <taxon>Oryzoideae</taxon>
        <taxon>Oryzeae</taxon>
        <taxon>Oryzinae</taxon>
        <taxon>Leersia</taxon>
    </lineage>
</organism>
<dbReference type="eggNOG" id="ENOG502QPQC">
    <property type="taxonomic scope" value="Eukaryota"/>
</dbReference>
<dbReference type="EnsemblPlants" id="LPERR07G09760.1">
    <property type="protein sequence ID" value="LPERR07G09760.1"/>
    <property type="gene ID" value="LPERR07G09760"/>
</dbReference>
<dbReference type="Gramene" id="LPERR07G09760.1">
    <property type="protein sequence ID" value="LPERR07G09760.1"/>
    <property type="gene ID" value="LPERR07G09760"/>
</dbReference>
<evidence type="ECO:0000313" key="2">
    <source>
        <dbReference type="Proteomes" id="UP000032180"/>
    </source>
</evidence>
<reference evidence="1" key="3">
    <citation type="submission" date="2015-04" db="UniProtKB">
        <authorList>
            <consortium name="EnsemblPlants"/>
        </authorList>
    </citation>
    <scope>IDENTIFICATION</scope>
</reference>
<reference evidence="1 2" key="1">
    <citation type="submission" date="2012-08" db="EMBL/GenBank/DDBJ databases">
        <title>Oryza genome evolution.</title>
        <authorList>
            <person name="Wing R.A."/>
        </authorList>
    </citation>
    <scope>NUCLEOTIDE SEQUENCE</scope>
</reference>
<dbReference type="HOGENOM" id="CLU_1016909_0_0_1"/>
<keyword evidence="2" id="KW-1185">Reference proteome</keyword>
<protein>
    <recommendedName>
        <fullName evidence="3">Ubiquitin-like protease family profile domain-containing protein</fullName>
    </recommendedName>
</protein>
<evidence type="ECO:0000313" key="1">
    <source>
        <dbReference type="EnsemblPlants" id="LPERR07G09760.1"/>
    </source>
</evidence>
<reference evidence="2" key="2">
    <citation type="submission" date="2013-12" db="EMBL/GenBank/DDBJ databases">
        <authorList>
            <person name="Yu Y."/>
            <person name="Lee S."/>
            <person name="de Baynast K."/>
            <person name="Wissotski M."/>
            <person name="Liu L."/>
            <person name="Talag J."/>
            <person name="Goicoechea J."/>
            <person name="Angelova A."/>
            <person name="Jetty R."/>
            <person name="Kudrna D."/>
            <person name="Golser W."/>
            <person name="Rivera L."/>
            <person name="Zhang J."/>
            <person name="Wing R."/>
        </authorList>
    </citation>
    <scope>NUCLEOTIDE SEQUENCE</scope>
</reference>
<name>A0A0D9WXZ9_9ORYZ</name>
<accession>A0A0D9WXZ9</accession>
<dbReference type="Proteomes" id="UP000032180">
    <property type="component" value="Chromosome 7"/>
</dbReference>